<evidence type="ECO:0000313" key="2">
    <source>
        <dbReference type="Proteomes" id="UP000011760"/>
    </source>
</evidence>
<proteinExistence type="predicted"/>
<dbReference type="RefSeq" id="WP_015650750.1">
    <property type="nucleotide sequence ID" value="NC_020506.1"/>
</dbReference>
<dbReference type="InterPro" id="IPR049249">
    <property type="entry name" value="DUF6882"/>
</dbReference>
<dbReference type="AlphaFoldDB" id="M1UE60"/>
<reference evidence="1 2" key="1">
    <citation type="submission" date="2013-02" db="EMBL/GenBank/DDBJ databases">
        <title>The complete genome sequence of Corynebacterium callunae DSM 20147.</title>
        <authorList>
            <person name="Ruckert C."/>
            <person name="Albersmeier A."/>
            <person name="Kalinowski J."/>
        </authorList>
    </citation>
    <scope>NUCLEOTIDE SEQUENCE [LARGE SCALE GENOMIC DNA]</scope>
    <source>
        <strain evidence="1 2">DSM 20147</strain>
    </source>
</reference>
<evidence type="ECO:0000313" key="1">
    <source>
        <dbReference type="EMBL" id="AGG66315.1"/>
    </source>
</evidence>
<dbReference type="OrthoDB" id="4428117at2"/>
<dbReference type="Pfam" id="PF21813">
    <property type="entry name" value="DUF6882"/>
    <property type="match status" value="1"/>
</dbReference>
<dbReference type="HOGENOM" id="CLU_056145_0_0_11"/>
<gene>
    <name evidence="1" type="ORF">H924_04345</name>
</gene>
<dbReference type="STRING" id="1121353.H924_04345"/>
<name>M1UE60_9CORY</name>
<dbReference type="EMBL" id="CP004354">
    <property type="protein sequence ID" value="AGG66315.1"/>
    <property type="molecule type" value="Genomic_DNA"/>
</dbReference>
<sequence length="401" mass="43760">MDIPLPVSLSEVVADGKIGQSGVDQAFAAQLGGILGVEFNLDEGATHAEVRINRTSGAPFDTTGEVVAWIQNNQLTWESTRGVDLNIPELQGTQPLSDNLISAARTLYGNAPAFIAPFGSRGQALVIINYLPELFDARRDLIDGLPGLPRGTLRRALSSYAAFRGLGIRIEEDRIAFSDGTSLLLRNGKPIELAGGLGLREVRADAAFMSAEHQLLFDAISPNYQLQFNASSRTAQLDNVHEVQAFPLATIEGNTWKWAWSQPEFHGSETEGVARFGFDNGILLLTTPEVEVADAQEFELINVAKPILKRWTHAFVKDGDRHIVILLDHPRLHLPPASFAAVEATLYQPLASDLDRQRAVASYAQLRGLPFDGSKITVENRQLNLASINNDSDNDHSGQDH</sequence>
<keyword evidence="2" id="KW-1185">Reference proteome</keyword>
<organism evidence="1 2">
    <name type="scientific">Corynebacterium callunae DSM 20147</name>
    <dbReference type="NCBI Taxonomy" id="1121353"/>
    <lineage>
        <taxon>Bacteria</taxon>
        <taxon>Bacillati</taxon>
        <taxon>Actinomycetota</taxon>
        <taxon>Actinomycetes</taxon>
        <taxon>Mycobacteriales</taxon>
        <taxon>Corynebacteriaceae</taxon>
        <taxon>Corynebacterium</taxon>
    </lineage>
</organism>
<accession>M1UE60</accession>
<dbReference type="eggNOG" id="ENOG50328JT">
    <property type="taxonomic scope" value="Bacteria"/>
</dbReference>
<dbReference type="KEGG" id="ccn:H924_04345"/>
<dbReference type="PATRIC" id="fig|1121353.3.peg.890"/>
<protein>
    <submittedName>
        <fullName evidence="1">Uncharacterized protein</fullName>
    </submittedName>
</protein>
<dbReference type="Proteomes" id="UP000011760">
    <property type="component" value="Chromosome"/>
</dbReference>